<feature type="compositionally biased region" description="Basic and acidic residues" evidence="5">
    <location>
        <begin position="345"/>
        <end position="354"/>
    </location>
</feature>
<dbReference type="Proteomes" id="UP001152320">
    <property type="component" value="Chromosome 14"/>
</dbReference>
<dbReference type="PROSITE" id="PS50850">
    <property type="entry name" value="MFS"/>
    <property type="match status" value="1"/>
</dbReference>
<feature type="region of interest" description="Disordered" evidence="5">
    <location>
        <begin position="319"/>
        <end position="365"/>
    </location>
</feature>
<dbReference type="EMBL" id="JAIZAY010000014">
    <property type="protein sequence ID" value="KAJ8029714.1"/>
    <property type="molecule type" value="Genomic_DNA"/>
</dbReference>
<dbReference type="InterPro" id="IPR020846">
    <property type="entry name" value="MFS_dom"/>
</dbReference>
<dbReference type="Gene3D" id="1.20.1250.20">
    <property type="entry name" value="MFS general substrate transporter like domains"/>
    <property type="match status" value="1"/>
</dbReference>
<evidence type="ECO:0000256" key="2">
    <source>
        <dbReference type="ARBA" id="ARBA00022692"/>
    </source>
</evidence>
<feature type="transmembrane region" description="Helical" evidence="6">
    <location>
        <begin position="545"/>
        <end position="565"/>
    </location>
</feature>
<dbReference type="InterPro" id="IPR036259">
    <property type="entry name" value="MFS_trans_sf"/>
</dbReference>
<feature type="transmembrane region" description="Helical" evidence="6">
    <location>
        <begin position="153"/>
        <end position="170"/>
    </location>
</feature>
<evidence type="ECO:0000256" key="1">
    <source>
        <dbReference type="ARBA" id="ARBA00004141"/>
    </source>
</evidence>
<proteinExistence type="predicted"/>
<feature type="transmembrane region" description="Helical" evidence="6">
    <location>
        <begin position="176"/>
        <end position="199"/>
    </location>
</feature>
<feature type="domain" description="Major facilitator superfamily (MFS) profile" evidence="7">
    <location>
        <begin position="24"/>
        <end position="572"/>
    </location>
</feature>
<reference evidence="8" key="1">
    <citation type="submission" date="2021-10" db="EMBL/GenBank/DDBJ databases">
        <title>Tropical sea cucumber genome reveals ecological adaptation and Cuvierian tubules defense mechanism.</title>
        <authorList>
            <person name="Chen T."/>
        </authorList>
    </citation>
    <scope>NUCLEOTIDE SEQUENCE</scope>
    <source>
        <strain evidence="8">Nanhai2018</strain>
        <tissue evidence="8">Muscle</tissue>
    </source>
</reference>
<dbReference type="SUPFAM" id="SSF103473">
    <property type="entry name" value="MFS general substrate transporter"/>
    <property type="match status" value="1"/>
</dbReference>
<dbReference type="OrthoDB" id="5296287at2759"/>
<gene>
    <name evidence="8" type="ORF">HOLleu_29177</name>
</gene>
<dbReference type="GO" id="GO:0016020">
    <property type="term" value="C:membrane"/>
    <property type="evidence" value="ECO:0007669"/>
    <property type="project" value="UniProtKB-SubCell"/>
</dbReference>
<dbReference type="PANTHER" id="PTHR24064">
    <property type="entry name" value="SOLUTE CARRIER FAMILY 22 MEMBER"/>
    <property type="match status" value="1"/>
</dbReference>
<dbReference type="InterPro" id="IPR005828">
    <property type="entry name" value="MFS_sugar_transport-like"/>
</dbReference>
<accession>A0A9Q1H156</accession>
<evidence type="ECO:0000256" key="3">
    <source>
        <dbReference type="ARBA" id="ARBA00022989"/>
    </source>
</evidence>
<evidence type="ECO:0000313" key="9">
    <source>
        <dbReference type="Proteomes" id="UP001152320"/>
    </source>
</evidence>
<evidence type="ECO:0000256" key="5">
    <source>
        <dbReference type="SAM" id="MobiDB-lite"/>
    </source>
</evidence>
<evidence type="ECO:0000259" key="7">
    <source>
        <dbReference type="PROSITE" id="PS50850"/>
    </source>
</evidence>
<evidence type="ECO:0000256" key="6">
    <source>
        <dbReference type="SAM" id="Phobius"/>
    </source>
</evidence>
<keyword evidence="4 6" id="KW-0472">Membrane</keyword>
<keyword evidence="9" id="KW-1185">Reference proteome</keyword>
<dbReference type="AlphaFoldDB" id="A0A9Q1H156"/>
<name>A0A9Q1H156_HOLLE</name>
<feature type="transmembrane region" description="Helical" evidence="6">
    <location>
        <begin position="376"/>
        <end position="398"/>
    </location>
</feature>
<feature type="transmembrane region" description="Helical" evidence="6">
    <location>
        <begin position="239"/>
        <end position="260"/>
    </location>
</feature>
<evidence type="ECO:0000256" key="4">
    <source>
        <dbReference type="ARBA" id="ARBA00023136"/>
    </source>
</evidence>
<comment type="caution">
    <text evidence="8">The sequence shown here is derived from an EMBL/GenBank/DDBJ whole genome shotgun (WGS) entry which is preliminary data.</text>
</comment>
<feature type="transmembrane region" description="Helical" evidence="6">
    <location>
        <begin position="211"/>
        <end position="233"/>
    </location>
</feature>
<feature type="transmembrane region" description="Helical" evidence="6">
    <location>
        <begin position="438"/>
        <end position="457"/>
    </location>
</feature>
<evidence type="ECO:0000313" key="8">
    <source>
        <dbReference type="EMBL" id="KAJ8029714.1"/>
    </source>
</evidence>
<dbReference type="GO" id="GO:0022857">
    <property type="term" value="F:transmembrane transporter activity"/>
    <property type="evidence" value="ECO:0007669"/>
    <property type="project" value="InterPro"/>
</dbReference>
<keyword evidence="3 6" id="KW-1133">Transmembrane helix</keyword>
<keyword evidence="2 6" id="KW-0812">Transmembrane</keyword>
<comment type="subcellular location">
    <subcellularLocation>
        <location evidence="1">Membrane</location>
        <topology evidence="1">Multi-pass membrane protein</topology>
    </subcellularLocation>
</comment>
<organism evidence="8 9">
    <name type="scientific">Holothuria leucospilota</name>
    <name type="common">Black long sea cucumber</name>
    <name type="synonym">Mertensiothuria leucospilota</name>
    <dbReference type="NCBI Taxonomy" id="206669"/>
    <lineage>
        <taxon>Eukaryota</taxon>
        <taxon>Metazoa</taxon>
        <taxon>Echinodermata</taxon>
        <taxon>Eleutherozoa</taxon>
        <taxon>Echinozoa</taxon>
        <taxon>Holothuroidea</taxon>
        <taxon>Aspidochirotacea</taxon>
        <taxon>Aspidochirotida</taxon>
        <taxon>Holothuriidae</taxon>
        <taxon>Holothuria</taxon>
    </lineage>
</organism>
<feature type="compositionally biased region" description="Polar residues" evidence="5">
    <location>
        <begin position="319"/>
        <end position="344"/>
    </location>
</feature>
<dbReference type="Pfam" id="PF00083">
    <property type="entry name" value="Sugar_tr"/>
    <property type="match status" value="1"/>
</dbReference>
<feature type="transmembrane region" description="Helical" evidence="6">
    <location>
        <begin position="480"/>
        <end position="508"/>
    </location>
</feature>
<sequence>MEGISTDDILNQLNPFGRVQVWFSLCSAYLQFFLPMNSQSINFLGATPVFHCSAREGYPLNESVPLVEDENGEIVFSQCQEYTDPGNSNATQDCQNGWTYSQEFYGETIITEWDLVCAQSAAAETSQSVQQVGGVIGCILFGMLADRYGRRPSFLAALILYTIAGIALSFSPNYVVFVIIRFFCGLSQMATWVVYVSLISEYMIPKYRNRAMTVPVITFSFGLTFMSLMAFLIRDWRYLQLALVSPMILAILAIFASWFLPESLRWTMSRNKNKAVQHLVHRLAKINNKPFAEEVILSKSGSVSSGSISTISGRKDLSYPSSEIENNHTGTYETKVTVEPASSKTKPEAKESNVETKTANPPKTKRSSYLDLFKPPVLHVSVVIAVTRFTFTFVYFGFALSTGRLAGNPYLNFFFSAMVEIPARLLSPPLYQFMRRTYLMSLSFTVCGAGLIVIVFVPERTKNGVDLQTLRTILSLSGKFFVTLALGGLLLLAAELFPTTTIFSLPLCFSFTFRNRGNGFTLSVGRVGAIIAPFVLYLDNLVFEYFSASLMAVSSLITAAIILTLPDTRRTTQPQNASDLKLIMSSRRKEPAPGLVNDGFSKDN</sequence>
<protein>
    <submittedName>
        <fullName evidence="8">Solute carrier family 22 member 2</fullName>
    </submittedName>
</protein>